<evidence type="ECO:0000313" key="4">
    <source>
        <dbReference type="EMBL" id="ARQ00336.1"/>
    </source>
</evidence>
<evidence type="ECO:0000259" key="3">
    <source>
        <dbReference type="Pfam" id="PF02525"/>
    </source>
</evidence>
<comment type="similarity">
    <text evidence="1">Belongs to the NAD(P)H dehydrogenase (quinone) family.</text>
</comment>
<dbReference type="PANTHER" id="PTHR10204:SF34">
    <property type="entry name" value="NAD(P)H DEHYDROGENASE [QUINONE] 1 ISOFORM 1"/>
    <property type="match status" value="1"/>
</dbReference>
<dbReference type="Pfam" id="PF02525">
    <property type="entry name" value="Flavodoxin_2"/>
    <property type="match status" value="1"/>
</dbReference>
<dbReference type="PANTHER" id="PTHR10204">
    <property type="entry name" value="NAD P H OXIDOREDUCTASE-RELATED"/>
    <property type="match status" value="1"/>
</dbReference>
<sequence>MRSMNSLIIYAHPEPTSFTAALKDTAVKTLEAAGHTVEVSDLYGEDFNPVAGRHDFTSVADADRFHYQSEQLHASKTAGFSADLIREQERLQRADFIAMIFPIWWGGMPAIVKGWFDRVCAYGVAYADGRRFDKGFYLGRRALLGLSSGGTRERFSDGDAYGDIERVLHPVKRCMLEYLGLEVLEPFVAYAAPRVDDETRKRYLVAWQGRLLNAVNDPAWQQRLHTLAEDAANNRTPLEGAAWAAKR</sequence>
<proteinExistence type="inferred from homology"/>
<keyword evidence="2" id="KW-0560">Oxidoreductase</keyword>
<dbReference type="SUPFAM" id="SSF52218">
    <property type="entry name" value="Flavoproteins"/>
    <property type="match status" value="1"/>
</dbReference>
<gene>
    <name evidence="4" type="ORF">CAK95_15565</name>
</gene>
<evidence type="ECO:0000313" key="5">
    <source>
        <dbReference type="Proteomes" id="UP000194137"/>
    </source>
</evidence>
<dbReference type="GO" id="GO:0003955">
    <property type="term" value="F:NAD(P)H dehydrogenase (quinone) activity"/>
    <property type="evidence" value="ECO:0007669"/>
    <property type="project" value="TreeGrafter"/>
</dbReference>
<dbReference type="Gene3D" id="3.40.50.360">
    <property type="match status" value="1"/>
</dbReference>
<feature type="domain" description="Flavodoxin-like fold" evidence="3">
    <location>
        <begin position="4"/>
        <end position="209"/>
    </location>
</feature>
<dbReference type="AlphaFoldDB" id="A0A1W6ZSR6"/>
<dbReference type="InterPro" id="IPR051545">
    <property type="entry name" value="NAD(P)H_dehydrogenase_qn"/>
</dbReference>
<evidence type="ECO:0000256" key="1">
    <source>
        <dbReference type="ARBA" id="ARBA00006252"/>
    </source>
</evidence>
<dbReference type="STRING" id="1235591.CAK95_15565"/>
<dbReference type="KEGG" id="psin:CAK95_15565"/>
<accession>A0A1W6ZSR6</accession>
<reference evidence="4 5" key="1">
    <citation type="submission" date="2017-05" db="EMBL/GenBank/DDBJ databases">
        <title>Full genome sequence of Pseudorhodoplanes sinuspersici.</title>
        <authorList>
            <person name="Dastgheib S.M.M."/>
            <person name="Shavandi M."/>
            <person name="Tirandaz H."/>
        </authorList>
    </citation>
    <scope>NUCLEOTIDE SEQUENCE [LARGE SCALE GENOMIC DNA]</scope>
    <source>
        <strain evidence="4 5">RIPI110</strain>
    </source>
</reference>
<dbReference type="EMBL" id="CP021112">
    <property type="protein sequence ID" value="ARQ00336.1"/>
    <property type="molecule type" value="Genomic_DNA"/>
</dbReference>
<organism evidence="4 5">
    <name type="scientific">Pseudorhodoplanes sinuspersici</name>
    <dbReference type="NCBI Taxonomy" id="1235591"/>
    <lineage>
        <taxon>Bacteria</taxon>
        <taxon>Pseudomonadati</taxon>
        <taxon>Pseudomonadota</taxon>
        <taxon>Alphaproteobacteria</taxon>
        <taxon>Hyphomicrobiales</taxon>
        <taxon>Pseudorhodoplanes</taxon>
    </lineage>
</organism>
<evidence type="ECO:0000256" key="2">
    <source>
        <dbReference type="ARBA" id="ARBA00023002"/>
    </source>
</evidence>
<dbReference type="GO" id="GO:0005829">
    <property type="term" value="C:cytosol"/>
    <property type="evidence" value="ECO:0007669"/>
    <property type="project" value="TreeGrafter"/>
</dbReference>
<dbReference type="InterPro" id="IPR003680">
    <property type="entry name" value="Flavodoxin_fold"/>
</dbReference>
<dbReference type="Proteomes" id="UP000194137">
    <property type="component" value="Chromosome"/>
</dbReference>
<name>A0A1W6ZSR6_9HYPH</name>
<dbReference type="InterPro" id="IPR029039">
    <property type="entry name" value="Flavoprotein-like_sf"/>
</dbReference>
<keyword evidence="5" id="KW-1185">Reference proteome</keyword>
<protein>
    <recommendedName>
        <fullName evidence="3">Flavodoxin-like fold domain-containing protein</fullName>
    </recommendedName>
</protein>